<feature type="transmembrane region" description="Helical" evidence="1">
    <location>
        <begin position="293"/>
        <end position="314"/>
    </location>
</feature>
<dbReference type="InterPro" id="IPR015421">
    <property type="entry name" value="PyrdxlP-dep_Trfase_major"/>
</dbReference>
<feature type="transmembrane region" description="Helical" evidence="1">
    <location>
        <begin position="321"/>
        <end position="343"/>
    </location>
</feature>
<evidence type="ECO:0000313" key="3">
    <source>
        <dbReference type="Proteomes" id="UP000465266"/>
    </source>
</evidence>
<dbReference type="EMBL" id="BLKG01000144">
    <property type="protein sequence ID" value="GFF97199.1"/>
    <property type="molecule type" value="Genomic_DNA"/>
</dbReference>
<gene>
    <name evidence="2" type="ORF">IFM53868_08948</name>
</gene>
<evidence type="ECO:0000313" key="2">
    <source>
        <dbReference type="EMBL" id="GFF97199.1"/>
    </source>
</evidence>
<comment type="caution">
    <text evidence="2">The sequence shown here is derived from an EMBL/GenBank/DDBJ whole genome shotgun (WGS) entry which is preliminary data.</text>
</comment>
<keyword evidence="3" id="KW-1185">Reference proteome</keyword>
<dbReference type="InterPro" id="IPR051750">
    <property type="entry name" value="Trans-sulfuration_enzymes"/>
</dbReference>
<dbReference type="PANTHER" id="PTHR42699">
    <property type="match status" value="1"/>
</dbReference>
<proteinExistence type="predicted"/>
<dbReference type="PANTHER" id="PTHR42699:SF1">
    <property type="entry name" value="CYSTATHIONINE GAMMA-SYNTHASE-RELATED"/>
    <property type="match status" value="1"/>
</dbReference>
<sequence>MASIGPARCANITGLPELTYPNTCGVPIYQHWNATQDPYTTLGECCHEVNGTMGYFGQESCAAYCNATESTREQLHDCLAQSREINQFGCSGAAATRGSLWKAVVAMGLTCWSPSHVQRIVEDTCASAVAKDNTHGLAVSAAQSTVPIGERGSEGSRVMMALRDRWVACNTIDDGQSVAVSALYSPNDIYAVALRGDGIQWAERVFIDHLPLIHALASNYNFIVVCDDSVSTPVDTDLVPFVDIVVTSLTKMFSGDCNVSAGRFPGHSQESAWIRWPDANATSDPSNSSVLPWYGHLNTFAIGGVATGIIVFCMTSAATNAGLIVYAVFFGFTSGTVISGVSAAFATCPTNPQDVGTYIGMGMAVAGLGALIG</sequence>
<dbReference type="Proteomes" id="UP000465266">
    <property type="component" value="Unassembled WGS sequence"/>
</dbReference>
<accession>A0ABQ1BA52</accession>
<keyword evidence="1" id="KW-0812">Transmembrane</keyword>
<keyword evidence="1" id="KW-0472">Membrane</keyword>
<keyword evidence="1" id="KW-1133">Transmembrane helix</keyword>
<dbReference type="Gene3D" id="3.40.640.10">
    <property type="entry name" value="Type I PLP-dependent aspartate aminotransferase-like (Major domain)"/>
    <property type="match status" value="1"/>
</dbReference>
<evidence type="ECO:0000256" key="1">
    <source>
        <dbReference type="SAM" id="Phobius"/>
    </source>
</evidence>
<protein>
    <submittedName>
        <fullName evidence="2">Uncharacterized protein</fullName>
    </submittedName>
</protein>
<dbReference type="SUPFAM" id="SSF53383">
    <property type="entry name" value="PLP-dependent transferases"/>
    <property type="match status" value="1"/>
</dbReference>
<reference evidence="2 3" key="1">
    <citation type="submission" date="2020-01" db="EMBL/GenBank/DDBJ databases">
        <title>Draft genome sequence of Aspergillus udagawae IFM 53868.</title>
        <authorList>
            <person name="Takahashi H."/>
            <person name="Yaguchi T."/>
        </authorList>
    </citation>
    <scope>NUCLEOTIDE SEQUENCE [LARGE SCALE GENOMIC DNA]</scope>
    <source>
        <strain evidence="2 3">IFM 53868</strain>
    </source>
</reference>
<organism evidence="2 3">
    <name type="scientific">Aspergillus udagawae</name>
    <dbReference type="NCBI Taxonomy" id="91492"/>
    <lineage>
        <taxon>Eukaryota</taxon>
        <taxon>Fungi</taxon>
        <taxon>Dikarya</taxon>
        <taxon>Ascomycota</taxon>
        <taxon>Pezizomycotina</taxon>
        <taxon>Eurotiomycetes</taxon>
        <taxon>Eurotiomycetidae</taxon>
        <taxon>Eurotiales</taxon>
        <taxon>Aspergillaceae</taxon>
        <taxon>Aspergillus</taxon>
        <taxon>Aspergillus subgen. Fumigati</taxon>
    </lineage>
</organism>
<dbReference type="InterPro" id="IPR015424">
    <property type="entry name" value="PyrdxlP-dep_Trfase"/>
</dbReference>
<feature type="transmembrane region" description="Helical" evidence="1">
    <location>
        <begin position="355"/>
        <end position="372"/>
    </location>
</feature>
<name>A0ABQ1BA52_9EURO</name>